<keyword evidence="2" id="KW-1185">Reference proteome</keyword>
<reference evidence="1" key="2">
    <citation type="submission" date="2025-09" db="UniProtKB">
        <authorList>
            <consortium name="EnsemblPlants"/>
        </authorList>
    </citation>
    <scope>IDENTIFICATION</scope>
</reference>
<protein>
    <submittedName>
        <fullName evidence="1">Uncharacterized protein</fullName>
    </submittedName>
</protein>
<dbReference type="EnsemblPlants" id="AVESA.00010b.r2.5AG0838430.1">
    <property type="protein sequence ID" value="AVESA.00010b.r2.5AG0838430.1.CDS"/>
    <property type="gene ID" value="AVESA.00010b.r2.5AG0838430"/>
</dbReference>
<dbReference type="Proteomes" id="UP001732700">
    <property type="component" value="Chromosome 5A"/>
</dbReference>
<name>A0ACD5XQP4_AVESA</name>
<accession>A0ACD5XQP4</accession>
<organism evidence="1 2">
    <name type="scientific">Avena sativa</name>
    <name type="common">Oat</name>
    <dbReference type="NCBI Taxonomy" id="4498"/>
    <lineage>
        <taxon>Eukaryota</taxon>
        <taxon>Viridiplantae</taxon>
        <taxon>Streptophyta</taxon>
        <taxon>Embryophyta</taxon>
        <taxon>Tracheophyta</taxon>
        <taxon>Spermatophyta</taxon>
        <taxon>Magnoliopsida</taxon>
        <taxon>Liliopsida</taxon>
        <taxon>Poales</taxon>
        <taxon>Poaceae</taxon>
        <taxon>BOP clade</taxon>
        <taxon>Pooideae</taxon>
        <taxon>Poodae</taxon>
        <taxon>Poeae</taxon>
        <taxon>Poeae Chloroplast Group 1 (Aveneae type)</taxon>
        <taxon>Aveninae</taxon>
        <taxon>Avena</taxon>
    </lineage>
</organism>
<proteinExistence type="predicted"/>
<reference evidence="1" key="1">
    <citation type="submission" date="2021-05" db="EMBL/GenBank/DDBJ databases">
        <authorList>
            <person name="Scholz U."/>
            <person name="Mascher M."/>
            <person name="Fiebig A."/>
        </authorList>
    </citation>
    <scope>NUCLEOTIDE SEQUENCE [LARGE SCALE GENOMIC DNA]</scope>
</reference>
<sequence>MLCCLAGLARPNSLRTTMGAPGARQQAESSRFAAASRGLQDPVPIRVQQLPTACIGKLPPARVSCREMERLGDFELPDFFKDPYYFTLQPVGDARQAQIRAWKQLILDYCTSKRIYIVPVEEGEFPLFSNPAIERSLSPEATEVFLSALVMEGHAEWTDLTQTKCLVLWRSIQDWANYILNFLNERGLESWVCTVEEVRFGDETRESELQGIDPGVLSRAVILLVQNGKARIIENYGIWFRIE</sequence>
<evidence type="ECO:0000313" key="1">
    <source>
        <dbReference type="EnsemblPlants" id="AVESA.00010b.r2.5AG0838430.1.CDS"/>
    </source>
</evidence>
<evidence type="ECO:0000313" key="2">
    <source>
        <dbReference type="Proteomes" id="UP001732700"/>
    </source>
</evidence>